<keyword evidence="4 8" id="KW-0812">Transmembrane</keyword>
<feature type="transmembrane region" description="Helical" evidence="8">
    <location>
        <begin position="850"/>
        <end position="880"/>
    </location>
</feature>
<feature type="transmembrane region" description="Helical" evidence="8">
    <location>
        <begin position="335"/>
        <end position="362"/>
    </location>
</feature>
<evidence type="ECO:0000256" key="3">
    <source>
        <dbReference type="ARBA" id="ARBA00022475"/>
    </source>
</evidence>
<evidence type="ECO:0000256" key="6">
    <source>
        <dbReference type="ARBA" id="ARBA00023136"/>
    </source>
</evidence>
<feature type="transmembrane region" description="Helical" evidence="8">
    <location>
        <begin position="580"/>
        <end position="601"/>
    </location>
</feature>
<evidence type="ECO:0000256" key="2">
    <source>
        <dbReference type="ARBA" id="ARBA00009671"/>
    </source>
</evidence>
<evidence type="ECO:0000256" key="9">
    <source>
        <dbReference type="SAM" id="MobiDB-lite"/>
    </source>
</evidence>
<feature type="transmembrane region" description="Helical" evidence="8">
    <location>
        <begin position="488"/>
        <end position="513"/>
    </location>
</feature>
<feature type="transmembrane region" description="Helical" evidence="8">
    <location>
        <begin position="775"/>
        <end position="797"/>
    </location>
</feature>
<dbReference type="GO" id="GO:0005886">
    <property type="term" value="C:plasma membrane"/>
    <property type="evidence" value="ECO:0007669"/>
    <property type="project" value="UniProtKB-SubCell"/>
</dbReference>
<dbReference type="GeneID" id="105363087"/>
<keyword evidence="5 8" id="KW-1133">Transmembrane helix</keyword>
<dbReference type="KEGG" id="csol:105363087"/>
<dbReference type="RefSeq" id="XP_011498983.1">
    <property type="nucleotide sequence ID" value="XM_011500681.1"/>
</dbReference>
<comment type="similarity">
    <text evidence="2 8">Belongs to the anoctamin family.</text>
</comment>
<comment type="subcellular location">
    <subcellularLocation>
        <location evidence="1">Cell membrane</location>
        <topology evidence="1">Multi-pass membrane protein</topology>
    </subcellularLocation>
    <subcellularLocation>
        <location evidence="8">Membrane</location>
        <topology evidence="8">Multi-pass membrane protein</topology>
    </subcellularLocation>
</comment>
<accession>A0AAJ6YJ31</accession>
<evidence type="ECO:0000256" key="1">
    <source>
        <dbReference type="ARBA" id="ARBA00004651"/>
    </source>
</evidence>
<evidence type="ECO:0000256" key="8">
    <source>
        <dbReference type="RuleBase" id="RU280814"/>
    </source>
</evidence>
<keyword evidence="7" id="KW-0325">Glycoprotein</keyword>
<feature type="domain" description="Anoctamin dimerisation" evidence="11">
    <location>
        <begin position="101"/>
        <end position="321"/>
    </location>
</feature>
<protein>
    <recommendedName>
        <fullName evidence="8">Anoctamin</fullName>
    </recommendedName>
</protein>
<dbReference type="GO" id="GO:0046983">
    <property type="term" value="F:protein dimerization activity"/>
    <property type="evidence" value="ECO:0007669"/>
    <property type="project" value="InterPro"/>
</dbReference>
<feature type="transmembrane region" description="Helical" evidence="8">
    <location>
        <begin position="533"/>
        <end position="560"/>
    </location>
</feature>
<name>A0AAJ6YJ31_9HYME</name>
<evidence type="ECO:0000256" key="7">
    <source>
        <dbReference type="ARBA" id="ARBA00023180"/>
    </source>
</evidence>
<keyword evidence="3" id="KW-1003">Cell membrane</keyword>
<dbReference type="Proteomes" id="UP000695007">
    <property type="component" value="Unplaced"/>
</dbReference>
<keyword evidence="6 8" id="KW-0472">Membrane</keyword>
<dbReference type="Pfam" id="PF04547">
    <property type="entry name" value="Anoctamin"/>
    <property type="match status" value="1"/>
</dbReference>
<organism evidence="12 13">
    <name type="scientific">Ceratosolen solmsi marchali</name>
    <dbReference type="NCBI Taxonomy" id="326594"/>
    <lineage>
        <taxon>Eukaryota</taxon>
        <taxon>Metazoa</taxon>
        <taxon>Ecdysozoa</taxon>
        <taxon>Arthropoda</taxon>
        <taxon>Hexapoda</taxon>
        <taxon>Insecta</taxon>
        <taxon>Pterygota</taxon>
        <taxon>Neoptera</taxon>
        <taxon>Endopterygota</taxon>
        <taxon>Hymenoptera</taxon>
        <taxon>Apocrita</taxon>
        <taxon>Proctotrupomorpha</taxon>
        <taxon>Chalcidoidea</taxon>
        <taxon>Agaonidae</taxon>
        <taxon>Agaoninae</taxon>
        <taxon>Ceratosolen</taxon>
    </lineage>
</organism>
<dbReference type="PANTHER" id="PTHR12308:SF83">
    <property type="entry name" value="ANOCTAMIN"/>
    <property type="match status" value="1"/>
</dbReference>
<reference evidence="13" key="1">
    <citation type="submission" date="2025-08" db="UniProtKB">
        <authorList>
            <consortium name="RefSeq"/>
        </authorList>
    </citation>
    <scope>IDENTIFICATION</scope>
</reference>
<dbReference type="GO" id="GO:0005254">
    <property type="term" value="F:chloride channel activity"/>
    <property type="evidence" value="ECO:0007669"/>
    <property type="project" value="TreeGrafter"/>
</dbReference>
<evidence type="ECO:0000256" key="4">
    <source>
        <dbReference type="ARBA" id="ARBA00022692"/>
    </source>
</evidence>
<dbReference type="AlphaFoldDB" id="A0AAJ6YJ31"/>
<feature type="compositionally biased region" description="Polar residues" evidence="9">
    <location>
        <begin position="8"/>
        <end position="25"/>
    </location>
</feature>
<evidence type="ECO:0000256" key="5">
    <source>
        <dbReference type="ARBA" id="ARBA00022989"/>
    </source>
</evidence>
<feature type="transmembrane region" description="Helical" evidence="8">
    <location>
        <begin position="411"/>
        <end position="429"/>
    </location>
</feature>
<dbReference type="CTD" id="42340"/>
<dbReference type="PANTHER" id="PTHR12308">
    <property type="entry name" value="ANOCTAMIN"/>
    <property type="match status" value="1"/>
</dbReference>
<dbReference type="InterPro" id="IPR049452">
    <property type="entry name" value="Anoctamin_TM"/>
</dbReference>
<evidence type="ECO:0000313" key="13">
    <source>
        <dbReference type="RefSeq" id="XP_011498983.1"/>
    </source>
</evidence>
<dbReference type="InterPro" id="IPR007632">
    <property type="entry name" value="Anoctamin"/>
</dbReference>
<evidence type="ECO:0000259" key="10">
    <source>
        <dbReference type="Pfam" id="PF04547"/>
    </source>
</evidence>
<keyword evidence="12" id="KW-1185">Reference proteome</keyword>
<feature type="domain" description="Anoctamin transmembrane" evidence="10">
    <location>
        <begin position="324"/>
        <end position="894"/>
    </location>
</feature>
<feature type="region of interest" description="Disordered" evidence="9">
    <location>
        <begin position="1"/>
        <end position="25"/>
    </location>
</feature>
<dbReference type="InterPro" id="IPR032394">
    <property type="entry name" value="Anoct_dimer"/>
</dbReference>
<feature type="transmembrane region" description="Helical" evidence="8">
    <location>
        <begin position="710"/>
        <end position="736"/>
    </location>
</feature>
<sequence length="970" mass="112801">MSERVDQSFDSGAQETESGSSNQLPSTYYSTRNSFCYDFNNSTYKENDDIFSLNCTPTNGNHRMRNETEETILGGSCDELGKSLNRQSCVLSFYDAVSSLYFRDGIRSIDFVIVWDEFDQEASTYRCNEMRKTFESNLQKEGLHLEYECDEFNGLHFIKISTPREVLRRYSEILKLRMPMKEVKGLKIPPARQNLFLQEVNSFFKKIVNRYYVNPVIFPPMKHKFTAVYSRDKEYLFDIDSPDFFTPATRSRIVQFVLDRTRFTVDKEDDFAFGIERLTAEKAYSAAYPLHDGTLKTTDSMRYLLYTEWASVKKIFHYQPLDYIKEYFGVKIGLYFAWLGFYTHMLFPASIVGLLCFAYSWFTLYSNEPSKDVCTSNYTMCALCDHFCGTWNLRDTCFHSRVTYLFDNPSTVFFAVFMSLWATLFLELWKNYSAEITHKWDLTSLDIQEEHPRPKYLARLAHVKKKSLNFVTNTVEPRVPFWKVRLPATIFSCSVVLLLIIVAMAAVLGVVLYRMSLLTALYGFSNNSMVTSYAILLTTATAAAINLCCIVVFNWIYIWLAEYLTEVELPRTQTEFDDSLTLKIYLLEFVNYYASIFYIAFFKGKFIGYPGNYNRFFNSRQEECGPGGCLLELCIQLGIIMIGKQAVNSILEMLFPLFYKWLNTIRVHVGLQKTPTEGRNLSRMHLQWVRDYKLVQWGPRSLFPEYLEMVLQYGFVTIFVAAFPLAPLFALINNVFEMRLDAKKLLTLYRRPVSQRVRNIGVWYRILDSISKFSVITNAFIIAFTSNFIPKLVYQLVVSDDHTLKGYLENALSKFNTSHDPQNYVNITICRYPDYREPPDSPDKYNYTDLFWHILAARLAFVVVFENVVALVIIIVRWCIPDMSPKLRDKIRREAYITNEIIIQHEAQRVSKLSSNELIRTEEHDLELDNANHWSRVLESSLTPYDFDLEVHGSPMSPAMGTSSMGPVEL</sequence>
<evidence type="ECO:0000259" key="11">
    <source>
        <dbReference type="Pfam" id="PF16178"/>
    </source>
</evidence>
<evidence type="ECO:0000313" key="12">
    <source>
        <dbReference type="Proteomes" id="UP000695007"/>
    </source>
</evidence>
<dbReference type="Pfam" id="PF16178">
    <property type="entry name" value="Anoct_dimer"/>
    <property type="match status" value="1"/>
</dbReference>
<proteinExistence type="inferred from homology"/>
<gene>
    <name evidence="13" type="primary">LOC105363087</name>
</gene>